<name>A0A5N6JXG0_MONLA</name>
<dbReference type="PANTHER" id="PTHR43248:SF25">
    <property type="entry name" value="AB HYDROLASE-1 DOMAIN-CONTAINING PROTEIN-RELATED"/>
    <property type="match status" value="1"/>
</dbReference>
<keyword evidence="7" id="KW-1185">Reference proteome</keyword>
<dbReference type="GO" id="GO:0016787">
    <property type="term" value="F:hydrolase activity"/>
    <property type="evidence" value="ECO:0007669"/>
    <property type="project" value="UniProtKB-KW"/>
</dbReference>
<keyword evidence="2" id="KW-0378">Hydrolase</keyword>
<feature type="domain" description="Peptidase S33 tripeptidyl aminopeptidase-like C-terminal" evidence="5">
    <location>
        <begin position="392"/>
        <end position="491"/>
    </location>
</feature>
<dbReference type="InterPro" id="IPR029058">
    <property type="entry name" value="AB_hydrolase_fold"/>
</dbReference>
<dbReference type="OrthoDB" id="425534at2759"/>
<evidence type="ECO:0008006" key="8">
    <source>
        <dbReference type="Google" id="ProtNLM"/>
    </source>
</evidence>
<feature type="signal peptide" evidence="3">
    <location>
        <begin position="1"/>
        <end position="23"/>
    </location>
</feature>
<reference evidence="6 7" key="1">
    <citation type="submission" date="2019-06" db="EMBL/GenBank/DDBJ databases">
        <title>Genome Sequence of the Brown Rot Fungal Pathogen Monilinia laxa.</title>
        <authorList>
            <person name="De Miccolis Angelini R.M."/>
            <person name="Landi L."/>
            <person name="Abate D."/>
            <person name="Pollastro S."/>
            <person name="Romanazzi G."/>
            <person name="Faretra F."/>
        </authorList>
    </citation>
    <scope>NUCLEOTIDE SEQUENCE [LARGE SCALE GENOMIC DNA]</scope>
    <source>
        <strain evidence="6 7">Mlax316</strain>
    </source>
</reference>
<dbReference type="PANTHER" id="PTHR43248">
    <property type="entry name" value="2-SUCCINYL-6-HYDROXY-2,4-CYCLOHEXADIENE-1-CARBOXYLATE SYNTHASE"/>
    <property type="match status" value="1"/>
</dbReference>
<comment type="caution">
    <text evidence="6">The sequence shown here is derived from an EMBL/GenBank/DDBJ whole genome shotgun (WGS) entry which is preliminary data.</text>
</comment>
<evidence type="ECO:0000256" key="2">
    <source>
        <dbReference type="ARBA" id="ARBA00022801"/>
    </source>
</evidence>
<evidence type="ECO:0000259" key="5">
    <source>
        <dbReference type="Pfam" id="PF08386"/>
    </source>
</evidence>
<feature type="chain" id="PRO_5024786848" description="Peptidase S33 tripeptidyl aminopeptidase-like C-terminal domain-containing protein" evidence="3">
    <location>
        <begin position="24"/>
        <end position="511"/>
    </location>
</feature>
<dbReference type="Pfam" id="PF00561">
    <property type="entry name" value="Abhydrolase_1"/>
    <property type="match status" value="1"/>
</dbReference>
<dbReference type="InterPro" id="IPR013595">
    <property type="entry name" value="Pept_S33_TAP-like_C"/>
</dbReference>
<proteinExistence type="inferred from homology"/>
<dbReference type="InterPro" id="IPR051601">
    <property type="entry name" value="Serine_prot/Carboxylest_S33"/>
</dbReference>
<evidence type="ECO:0000259" key="4">
    <source>
        <dbReference type="Pfam" id="PF00561"/>
    </source>
</evidence>
<keyword evidence="3" id="KW-0732">Signal</keyword>
<dbReference type="Gene3D" id="3.40.50.1820">
    <property type="entry name" value="alpha/beta hydrolase"/>
    <property type="match status" value="1"/>
</dbReference>
<organism evidence="6 7">
    <name type="scientific">Monilinia laxa</name>
    <name type="common">Brown rot fungus</name>
    <name type="synonym">Sclerotinia laxa</name>
    <dbReference type="NCBI Taxonomy" id="61186"/>
    <lineage>
        <taxon>Eukaryota</taxon>
        <taxon>Fungi</taxon>
        <taxon>Dikarya</taxon>
        <taxon>Ascomycota</taxon>
        <taxon>Pezizomycotina</taxon>
        <taxon>Leotiomycetes</taxon>
        <taxon>Helotiales</taxon>
        <taxon>Sclerotiniaceae</taxon>
        <taxon>Monilinia</taxon>
    </lineage>
</organism>
<evidence type="ECO:0000256" key="3">
    <source>
        <dbReference type="SAM" id="SignalP"/>
    </source>
</evidence>
<sequence>MNYYIITIHTLAVLLISFTATSASPSNIKTGNLTKQWTFDEIPTSTNLILYPCFSRYHCFMLDVPLDYSKPNGTRASVPLIMIAAHSNSNDGPYQGMILTNPGGPGNSGVNFLLEDGYSVLLPVMGTNYDIVSFDPRGMGHSNPLADCSSSSPTKLHRRNFGLSGPEFDSSYWTKEFQTALDFGAQCNETIGGSDQAGHHMSTAVVAKDMLSIVDAFAKTERGQSVESSSLLNYWGFSYGSFIGETFASMYPNRVGRFVIDGVVDPEDYSSGVELNDIYLEDAIIDSFFTYCHLAGPSLCDFYTVYTPITSFATLATRLVAYETSLQKLTVAAIEAASNIGNTPSNIAGTIPELLEWFPAAFCGEIPSIYGTTHEELKSHIDMIKKQSFLGGEIWATSLVVCTGWPIIATLKFSGAFGGDTKNPVLLVSNTLDPATPIKNRKTWAPKFKDARLLTIEAIGHTSLAANNSCANHKIRHFLQTGNLPGHDSRCVVEAGPFRVTPLSFVVGADW</sequence>
<accession>A0A5N6JXG0</accession>
<dbReference type="InterPro" id="IPR000073">
    <property type="entry name" value="AB_hydrolase_1"/>
</dbReference>
<dbReference type="AlphaFoldDB" id="A0A5N6JXG0"/>
<comment type="similarity">
    <text evidence="1">Belongs to the peptidase S33 family.</text>
</comment>
<dbReference type="Pfam" id="PF08386">
    <property type="entry name" value="Abhydrolase_4"/>
    <property type="match status" value="1"/>
</dbReference>
<dbReference type="SUPFAM" id="SSF53474">
    <property type="entry name" value="alpha/beta-Hydrolases"/>
    <property type="match status" value="1"/>
</dbReference>
<evidence type="ECO:0000313" key="6">
    <source>
        <dbReference type="EMBL" id="KAB8293767.1"/>
    </source>
</evidence>
<gene>
    <name evidence="6" type="ORF">EYC80_009252</name>
</gene>
<protein>
    <recommendedName>
        <fullName evidence="8">Peptidase S33 tripeptidyl aminopeptidase-like C-terminal domain-containing protein</fullName>
    </recommendedName>
</protein>
<dbReference type="EMBL" id="VIGI01000011">
    <property type="protein sequence ID" value="KAB8293767.1"/>
    <property type="molecule type" value="Genomic_DNA"/>
</dbReference>
<evidence type="ECO:0000313" key="7">
    <source>
        <dbReference type="Proteomes" id="UP000326757"/>
    </source>
</evidence>
<evidence type="ECO:0000256" key="1">
    <source>
        <dbReference type="ARBA" id="ARBA00010088"/>
    </source>
</evidence>
<feature type="domain" description="AB hydrolase-1" evidence="4">
    <location>
        <begin position="98"/>
        <end position="263"/>
    </location>
</feature>
<dbReference type="Proteomes" id="UP000326757">
    <property type="component" value="Unassembled WGS sequence"/>
</dbReference>